<evidence type="ECO:0000256" key="2">
    <source>
        <dbReference type="ARBA" id="ARBA00023157"/>
    </source>
</evidence>
<dbReference type="Pfam" id="PF04043">
    <property type="entry name" value="PMEI"/>
    <property type="match status" value="1"/>
</dbReference>
<evidence type="ECO:0000256" key="1">
    <source>
        <dbReference type="ARBA" id="ARBA00022729"/>
    </source>
</evidence>
<sequence>MATNARNPWQTQDPAFCTRVLGSDPRTFKAKLPELASVTIDLALNSVTGTKVRVHSLYLSEKNPQMRAHFGTCEACFADALDALRLAPRNLKHGEYAELNIVGTSVFDDGLRCENSFKPPSQSPLRNENNDSKRFGDIIVAIANSLENQHKI</sequence>
<dbReference type="AlphaFoldDB" id="A0AAV6XGA4"/>
<dbReference type="CDD" id="cd15797">
    <property type="entry name" value="PMEI"/>
    <property type="match status" value="1"/>
</dbReference>
<evidence type="ECO:0000313" key="6">
    <source>
        <dbReference type="Proteomes" id="UP000826271"/>
    </source>
</evidence>
<name>A0AAV6XGA4_9LAMI</name>
<evidence type="ECO:0000256" key="3">
    <source>
        <dbReference type="ARBA" id="ARBA00038471"/>
    </source>
</evidence>
<dbReference type="Proteomes" id="UP000826271">
    <property type="component" value="Unassembled WGS sequence"/>
</dbReference>
<dbReference type="InterPro" id="IPR034086">
    <property type="entry name" value="PMEI_plant"/>
</dbReference>
<proteinExistence type="inferred from homology"/>
<dbReference type="PANTHER" id="PTHR36710:SF8">
    <property type="entry name" value="PECTINESTERASE INHIBITOR-LIKE"/>
    <property type="match status" value="1"/>
</dbReference>
<dbReference type="InterPro" id="IPR035513">
    <property type="entry name" value="Invertase/methylesterase_inhib"/>
</dbReference>
<organism evidence="5 6">
    <name type="scientific">Buddleja alternifolia</name>
    <dbReference type="NCBI Taxonomy" id="168488"/>
    <lineage>
        <taxon>Eukaryota</taxon>
        <taxon>Viridiplantae</taxon>
        <taxon>Streptophyta</taxon>
        <taxon>Embryophyta</taxon>
        <taxon>Tracheophyta</taxon>
        <taxon>Spermatophyta</taxon>
        <taxon>Magnoliopsida</taxon>
        <taxon>eudicotyledons</taxon>
        <taxon>Gunneridae</taxon>
        <taxon>Pentapetalae</taxon>
        <taxon>asterids</taxon>
        <taxon>lamiids</taxon>
        <taxon>Lamiales</taxon>
        <taxon>Scrophulariaceae</taxon>
        <taxon>Buddlejeae</taxon>
        <taxon>Buddleja</taxon>
    </lineage>
</organism>
<comment type="caution">
    <text evidence="5">The sequence shown here is derived from an EMBL/GenBank/DDBJ whole genome shotgun (WGS) entry which is preliminary data.</text>
</comment>
<dbReference type="NCBIfam" id="TIGR01614">
    <property type="entry name" value="PME_inhib"/>
    <property type="match status" value="1"/>
</dbReference>
<dbReference type="EMBL" id="WHWC01000007">
    <property type="protein sequence ID" value="KAG8379067.1"/>
    <property type="molecule type" value="Genomic_DNA"/>
</dbReference>
<protein>
    <recommendedName>
        <fullName evidence="4">Pectinesterase inhibitor domain-containing protein</fullName>
    </recommendedName>
</protein>
<dbReference type="SUPFAM" id="SSF101148">
    <property type="entry name" value="Plant invertase/pectin methylesterase inhibitor"/>
    <property type="match status" value="1"/>
</dbReference>
<keyword evidence="2" id="KW-1015">Disulfide bond</keyword>
<evidence type="ECO:0000313" key="5">
    <source>
        <dbReference type="EMBL" id="KAG8379067.1"/>
    </source>
</evidence>
<dbReference type="PANTHER" id="PTHR36710">
    <property type="entry name" value="PECTINESTERASE INHIBITOR-LIKE"/>
    <property type="match status" value="1"/>
</dbReference>
<comment type="similarity">
    <text evidence="3">Belongs to the PMEI family.</text>
</comment>
<dbReference type="InterPro" id="IPR052421">
    <property type="entry name" value="PCW_Enzyme_Inhibitor"/>
</dbReference>
<dbReference type="SMART" id="SM00856">
    <property type="entry name" value="PMEI"/>
    <property type="match status" value="1"/>
</dbReference>
<gene>
    <name evidence="5" type="ORF">BUALT_Bualt07G0049700</name>
</gene>
<accession>A0AAV6XGA4</accession>
<evidence type="ECO:0000259" key="4">
    <source>
        <dbReference type="SMART" id="SM00856"/>
    </source>
</evidence>
<reference evidence="5" key="1">
    <citation type="submission" date="2019-10" db="EMBL/GenBank/DDBJ databases">
        <authorList>
            <person name="Zhang R."/>
            <person name="Pan Y."/>
            <person name="Wang J."/>
            <person name="Ma R."/>
            <person name="Yu S."/>
        </authorList>
    </citation>
    <scope>NUCLEOTIDE SEQUENCE</scope>
    <source>
        <strain evidence="5">LA-IB0</strain>
        <tissue evidence="5">Leaf</tissue>
    </source>
</reference>
<dbReference type="InterPro" id="IPR006501">
    <property type="entry name" value="Pectinesterase_inhib_dom"/>
</dbReference>
<keyword evidence="6" id="KW-1185">Reference proteome</keyword>
<feature type="domain" description="Pectinesterase inhibitor" evidence="4">
    <location>
        <begin position="3"/>
        <end position="142"/>
    </location>
</feature>
<dbReference type="Gene3D" id="1.20.140.40">
    <property type="entry name" value="Invertase/pectin methylesterase inhibitor family protein"/>
    <property type="match status" value="1"/>
</dbReference>
<dbReference type="GO" id="GO:0046910">
    <property type="term" value="F:pectinesterase inhibitor activity"/>
    <property type="evidence" value="ECO:0007669"/>
    <property type="project" value="InterPro"/>
</dbReference>
<keyword evidence="1" id="KW-0732">Signal</keyword>